<proteinExistence type="predicted"/>
<dbReference type="Gene3D" id="1.10.10.10">
    <property type="entry name" value="Winged helix-like DNA-binding domain superfamily/Winged helix DNA-binding domain"/>
    <property type="match status" value="1"/>
</dbReference>
<dbReference type="AlphaFoldDB" id="A0A2A8H3F9"/>
<organism evidence="6 7">
    <name type="scientific">Bacillus toyonensis</name>
    <dbReference type="NCBI Taxonomy" id="155322"/>
    <lineage>
        <taxon>Bacteria</taxon>
        <taxon>Bacillati</taxon>
        <taxon>Bacillota</taxon>
        <taxon>Bacilli</taxon>
        <taxon>Bacillales</taxon>
        <taxon>Bacillaceae</taxon>
        <taxon>Bacillus</taxon>
        <taxon>Bacillus cereus group</taxon>
    </lineage>
</organism>
<dbReference type="GO" id="GO:0006355">
    <property type="term" value="P:regulation of DNA-templated transcription"/>
    <property type="evidence" value="ECO:0007669"/>
    <property type="project" value="InterPro"/>
</dbReference>
<evidence type="ECO:0000256" key="2">
    <source>
        <dbReference type="ARBA" id="ARBA00023163"/>
    </source>
</evidence>
<dbReference type="Proteomes" id="UP000220841">
    <property type="component" value="Unassembled WGS sequence"/>
</dbReference>
<protein>
    <recommendedName>
        <fullName evidence="8">HTH domain-containing protein</fullName>
    </recommendedName>
</protein>
<dbReference type="InterPro" id="IPR013199">
    <property type="entry name" value="HTH_Mga_DNA-bd_dom"/>
</dbReference>
<dbReference type="InterPro" id="IPR036388">
    <property type="entry name" value="WH-like_DNA-bd_sf"/>
</dbReference>
<keyword evidence="1" id="KW-0805">Transcription regulation</keyword>
<dbReference type="PANTHER" id="PTHR30185:SF18">
    <property type="entry name" value="TRANSCRIPTIONAL REGULATOR MTLR"/>
    <property type="match status" value="1"/>
</dbReference>
<evidence type="ECO:0000259" key="5">
    <source>
        <dbReference type="Pfam" id="PF08280"/>
    </source>
</evidence>
<evidence type="ECO:0000259" key="3">
    <source>
        <dbReference type="Pfam" id="PF00874"/>
    </source>
</evidence>
<accession>A0A2A8H3F9</accession>
<feature type="domain" description="M protein trans-acting positive regulator (MGA) HTH" evidence="5">
    <location>
        <begin position="3"/>
        <end position="59"/>
    </location>
</feature>
<dbReference type="InterPro" id="IPR050661">
    <property type="entry name" value="BglG_antiterminators"/>
</dbReference>
<dbReference type="RefSeq" id="WP_098228301.1">
    <property type="nucleotide sequence ID" value="NZ_NUBY01000340.1"/>
</dbReference>
<evidence type="ECO:0000313" key="6">
    <source>
        <dbReference type="EMBL" id="PEP86637.1"/>
    </source>
</evidence>
<evidence type="ECO:0000313" key="7">
    <source>
        <dbReference type="Proteomes" id="UP000220841"/>
    </source>
</evidence>
<feature type="domain" description="Mga helix-turn-helix" evidence="4">
    <location>
        <begin position="71"/>
        <end position="153"/>
    </location>
</feature>
<evidence type="ECO:0000259" key="4">
    <source>
        <dbReference type="Pfam" id="PF05043"/>
    </source>
</evidence>
<dbReference type="PANTHER" id="PTHR30185">
    <property type="entry name" value="CRYPTIC BETA-GLUCOSIDE BGL OPERON ANTITERMINATOR"/>
    <property type="match status" value="1"/>
</dbReference>
<dbReference type="EMBL" id="NUBY01000340">
    <property type="protein sequence ID" value="PEP86637.1"/>
    <property type="molecule type" value="Genomic_DNA"/>
</dbReference>
<name>A0A2A8H3F9_9BACI</name>
<evidence type="ECO:0008006" key="8">
    <source>
        <dbReference type="Google" id="ProtNLM"/>
    </source>
</evidence>
<keyword evidence="2" id="KW-0804">Transcription</keyword>
<dbReference type="SUPFAM" id="SSF46785">
    <property type="entry name" value="Winged helix' DNA-binding domain"/>
    <property type="match status" value="1"/>
</dbReference>
<gene>
    <name evidence="6" type="ORF">CN585_30125</name>
</gene>
<feature type="non-terminal residue" evidence="6">
    <location>
        <position position="437"/>
    </location>
</feature>
<reference evidence="6 7" key="1">
    <citation type="submission" date="2017-09" db="EMBL/GenBank/DDBJ databases">
        <title>Large-scale bioinformatics analysis of Bacillus genomes uncovers conserved roles of natural products in bacterial physiology.</title>
        <authorList>
            <consortium name="Agbiome Team Llc"/>
            <person name="Bleich R.M."/>
            <person name="Grubbs K.J."/>
            <person name="Santa Maria K.C."/>
            <person name="Allen S.E."/>
            <person name="Farag S."/>
            <person name="Shank E.A."/>
            <person name="Bowers A."/>
        </authorList>
    </citation>
    <scope>NUCLEOTIDE SEQUENCE [LARGE SCALE GENOMIC DNA]</scope>
    <source>
        <strain evidence="6 7">AFS021349</strain>
    </source>
</reference>
<sequence>MLISRQKQLVQILVQDQHWHTLSELAFQLGYVPKTIRRDIAYLKEYLPTNWHIESVKGKGIRLVKPIEEGIDELESLFERHDMTFQILDLIFHQSVSTIKDLANRLYVQPSSLYNYLEKVRLYLAHFDVKLAKHPLRIQGTESHIIFLFSELYVKTYQANIWPFSALSQKEILHYIKQIENKLQITLYPIDRRKISYFLAVLLHRKKKKYTVFVHHTHAVVLKETEFYQLIASISSTLCGIELQTVDKLFITIVVNCSKYVHNDIEKNRQDMLQTFQAGQLAAYQHTNIFISMLENACHISLLQDKEFVFQMVQHLKRTIYKYSLIPNIEPPLESKMSIIKQTYDSTFQQVKQVYWEWIQKYNIAPFVWEEDVGIVTLQIEAVKLLSQSPAKTALLYTEDDFIWNRYIQGVLYHAFGTNLQVKSIPTLSIEMVEFTQ</sequence>
<dbReference type="InterPro" id="IPR011608">
    <property type="entry name" value="PRD"/>
</dbReference>
<dbReference type="Pfam" id="PF08280">
    <property type="entry name" value="HTH_Mga"/>
    <property type="match status" value="1"/>
</dbReference>
<dbReference type="Pfam" id="PF00874">
    <property type="entry name" value="PRD"/>
    <property type="match status" value="1"/>
</dbReference>
<feature type="domain" description="PRD" evidence="3">
    <location>
        <begin position="290"/>
        <end position="380"/>
    </location>
</feature>
<dbReference type="Pfam" id="PF05043">
    <property type="entry name" value="Mga"/>
    <property type="match status" value="1"/>
</dbReference>
<dbReference type="InterPro" id="IPR036390">
    <property type="entry name" value="WH_DNA-bd_sf"/>
</dbReference>
<dbReference type="InterPro" id="IPR007737">
    <property type="entry name" value="Mga_HTH"/>
</dbReference>
<comment type="caution">
    <text evidence="6">The sequence shown here is derived from an EMBL/GenBank/DDBJ whole genome shotgun (WGS) entry which is preliminary data.</text>
</comment>
<evidence type="ECO:0000256" key="1">
    <source>
        <dbReference type="ARBA" id="ARBA00023015"/>
    </source>
</evidence>